<dbReference type="RefSeq" id="WP_170860948.1">
    <property type="nucleotide sequence ID" value="NZ_FOEE01000002.1"/>
</dbReference>
<accession>A0A1H8QQ23</accession>
<organism evidence="1 2">
    <name type="scientific">Trujillonella endophytica</name>
    <dbReference type="NCBI Taxonomy" id="673521"/>
    <lineage>
        <taxon>Bacteria</taxon>
        <taxon>Bacillati</taxon>
        <taxon>Actinomycetota</taxon>
        <taxon>Actinomycetes</taxon>
        <taxon>Geodermatophilales</taxon>
        <taxon>Geodermatophilaceae</taxon>
        <taxon>Trujillonella</taxon>
    </lineage>
</organism>
<dbReference type="AlphaFoldDB" id="A0A1H8QQ23"/>
<evidence type="ECO:0000313" key="2">
    <source>
        <dbReference type="Proteomes" id="UP000198960"/>
    </source>
</evidence>
<sequence>MSALAFAAAAAWVCVVAVVRGRSPRNRLALGWHRMHRRWQRGATLAGHGPGR</sequence>
<protein>
    <submittedName>
        <fullName evidence="1">Uncharacterized protein</fullName>
    </submittedName>
</protein>
<proteinExistence type="predicted"/>
<gene>
    <name evidence="1" type="ORF">SAMN05660991_00724</name>
</gene>
<dbReference type="Proteomes" id="UP000198960">
    <property type="component" value="Unassembled WGS sequence"/>
</dbReference>
<evidence type="ECO:0000313" key="1">
    <source>
        <dbReference type="EMBL" id="SEO56091.1"/>
    </source>
</evidence>
<keyword evidence="2" id="KW-1185">Reference proteome</keyword>
<dbReference type="EMBL" id="FOEE01000002">
    <property type="protein sequence ID" value="SEO56091.1"/>
    <property type="molecule type" value="Genomic_DNA"/>
</dbReference>
<name>A0A1H8QQ23_9ACTN</name>
<dbReference type="STRING" id="673521.SAMN05660991_00724"/>
<reference evidence="2" key="1">
    <citation type="submission" date="2016-10" db="EMBL/GenBank/DDBJ databases">
        <authorList>
            <person name="Varghese N."/>
            <person name="Submissions S."/>
        </authorList>
    </citation>
    <scope>NUCLEOTIDE SEQUENCE [LARGE SCALE GENOMIC DNA]</scope>
    <source>
        <strain evidence="2">DSM 45413</strain>
    </source>
</reference>